<dbReference type="InterPro" id="IPR017937">
    <property type="entry name" value="Thioredoxin_CS"/>
</dbReference>
<evidence type="ECO:0000256" key="1">
    <source>
        <dbReference type="ARBA" id="ARBA00022729"/>
    </source>
</evidence>
<evidence type="ECO:0000256" key="3">
    <source>
        <dbReference type="SAM" id="SignalP"/>
    </source>
</evidence>
<accession>A0ABW5NX41</accession>
<keyword evidence="1 3" id="KW-0732">Signal</keyword>
<evidence type="ECO:0000259" key="4">
    <source>
        <dbReference type="PROSITE" id="PS51352"/>
    </source>
</evidence>
<dbReference type="SUPFAM" id="SSF52833">
    <property type="entry name" value="Thioredoxin-like"/>
    <property type="match status" value="1"/>
</dbReference>
<dbReference type="Pfam" id="PF13899">
    <property type="entry name" value="Thioredoxin_7"/>
    <property type="match status" value="1"/>
</dbReference>
<feature type="signal peptide" evidence="3">
    <location>
        <begin position="1"/>
        <end position="21"/>
    </location>
</feature>
<dbReference type="InterPro" id="IPR013766">
    <property type="entry name" value="Thioredoxin_domain"/>
</dbReference>
<dbReference type="PANTHER" id="PTHR15337">
    <property type="entry name" value="ANTERIOR GRADIENT PROTEIN-RELATED"/>
    <property type="match status" value="1"/>
</dbReference>
<sequence>MKLRLIFSGLCLIVSFFTANAQEEASVLMKQAYAQASKDNKKVFVMFHASWCGWCKKMDNNMKAASTEKLFTDNYVLVHLDVKESPKTKNLENPGGEELLKKFKGEQAGLPFWVILDARGNLLTDSFNANLENLGCPSSPDEVTEFTAKLKKTSKLTDKQLAVIRETFVIKK</sequence>
<feature type="domain" description="Thioredoxin" evidence="4">
    <location>
        <begin position="8"/>
        <end position="152"/>
    </location>
</feature>
<dbReference type="InterPro" id="IPR036249">
    <property type="entry name" value="Thioredoxin-like_sf"/>
</dbReference>
<dbReference type="PROSITE" id="PS00194">
    <property type="entry name" value="THIOREDOXIN_1"/>
    <property type="match status" value="1"/>
</dbReference>
<dbReference type="PANTHER" id="PTHR15337:SF11">
    <property type="entry name" value="THIOREDOXIN DOMAIN-CONTAINING PROTEIN"/>
    <property type="match status" value="1"/>
</dbReference>
<name>A0ABW5NX41_9FLAO</name>
<keyword evidence="6" id="KW-1185">Reference proteome</keyword>
<gene>
    <name evidence="5" type="ORF">ACFSR3_15120</name>
</gene>
<evidence type="ECO:0000256" key="2">
    <source>
        <dbReference type="ARBA" id="ARBA00023284"/>
    </source>
</evidence>
<dbReference type="Gene3D" id="3.40.30.10">
    <property type="entry name" value="Glutaredoxin"/>
    <property type="match status" value="1"/>
</dbReference>
<dbReference type="PROSITE" id="PS51352">
    <property type="entry name" value="THIOREDOXIN_2"/>
    <property type="match status" value="1"/>
</dbReference>
<organism evidence="5 6">
    <name type="scientific">Flavobacterium suzhouense</name>
    <dbReference type="NCBI Taxonomy" id="1529638"/>
    <lineage>
        <taxon>Bacteria</taxon>
        <taxon>Pseudomonadati</taxon>
        <taxon>Bacteroidota</taxon>
        <taxon>Flavobacteriia</taxon>
        <taxon>Flavobacteriales</taxon>
        <taxon>Flavobacteriaceae</taxon>
        <taxon>Flavobacterium</taxon>
    </lineage>
</organism>
<dbReference type="RefSeq" id="WP_379822166.1">
    <property type="nucleotide sequence ID" value="NZ_JBHUMD010000029.1"/>
</dbReference>
<protein>
    <submittedName>
        <fullName evidence="5">Thioredoxin family protein</fullName>
    </submittedName>
</protein>
<keyword evidence="2" id="KW-0676">Redox-active center</keyword>
<comment type="caution">
    <text evidence="5">The sequence shown here is derived from an EMBL/GenBank/DDBJ whole genome shotgun (WGS) entry which is preliminary data.</text>
</comment>
<dbReference type="Proteomes" id="UP001597480">
    <property type="component" value="Unassembled WGS sequence"/>
</dbReference>
<dbReference type="InterPro" id="IPR051099">
    <property type="entry name" value="AGR/TXD"/>
</dbReference>
<evidence type="ECO:0000313" key="5">
    <source>
        <dbReference type="EMBL" id="MFD2603393.1"/>
    </source>
</evidence>
<dbReference type="EMBL" id="JBHUMD010000029">
    <property type="protein sequence ID" value="MFD2603393.1"/>
    <property type="molecule type" value="Genomic_DNA"/>
</dbReference>
<proteinExistence type="predicted"/>
<reference evidence="6" key="1">
    <citation type="journal article" date="2019" name="Int. J. Syst. Evol. Microbiol.">
        <title>The Global Catalogue of Microorganisms (GCM) 10K type strain sequencing project: providing services to taxonomists for standard genome sequencing and annotation.</title>
        <authorList>
            <consortium name="The Broad Institute Genomics Platform"/>
            <consortium name="The Broad Institute Genome Sequencing Center for Infectious Disease"/>
            <person name="Wu L."/>
            <person name="Ma J."/>
        </authorList>
    </citation>
    <scope>NUCLEOTIDE SEQUENCE [LARGE SCALE GENOMIC DNA]</scope>
    <source>
        <strain evidence="6">KCTC 42107</strain>
    </source>
</reference>
<evidence type="ECO:0000313" key="6">
    <source>
        <dbReference type="Proteomes" id="UP001597480"/>
    </source>
</evidence>
<feature type="chain" id="PRO_5045183254" evidence="3">
    <location>
        <begin position="22"/>
        <end position="172"/>
    </location>
</feature>